<dbReference type="AlphaFoldDB" id="A0A0N4W893"/>
<protein>
    <submittedName>
        <fullName evidence="4">Helix-turn-helix domain-containing protein</fullName>
    </submittedName>
</protein>
<dbReference type="InterPro" id="IPR036388">
    <property type="entry name" value="WH-like_DNA-bd_sf"/>
</dbReference>
<comment type="subcellular location">
    <subcellularLocation>
        <location evidence="1">Nucleus</location>
    </subcellularLocation>
</comment>
<dbReference type="OrthoDB" id="5856812at2759"/>
<dbReference type="SUPFAM" id="SSF46689">
    <property type="entry name" value="Homeodomain-like"/>
    <property type="match status" value="1"/>
</dbReference>
<gene>
    <name evidence="2" type="ORF">HPLM_LOCUS6402</name>
</gene>
<dbReference type="Proteomes" id="UP000268014">
    <property type="component" value="Unassembled WGS sequence"/>
</dbReference>
<organism evidence="4">
    <name type="scientific">Haemonchus placei</name>
    <name type="common">Barber's pole worm</name>
    <dbReference type="NCBI Taxonomy" id="6290"/>
    <lineage>
        <taxon>Eukaryota</taxon>
        <taxon>Metazoa</taxon>
        <taxon>Ecdysozoa</taxon>
        <taxon>Nematoda</taxon>
        <taxon>Chromadorea</taxon>
        <taxon>Rhabditida</taxon>
        <taxon>Rhabditina</taxon>
        <taxon>Rhabditomorpha</taxon>
        <taxon>Strongyloidea</taxon>
        <taxon>Trichostrongylidae</taxon>
        <taxon>Haemonchus</taxon>
    </lineage>
</organism>
<evidence type="ECO:0000313" key="2">
    <source>
        <dbReference type="EMBL" id="VDO28863.1"/>
    </source>
</evidence>
<dbReference type="GO" id="GO:0005634">
    <property type="term" value="C:nucleus"/>
    <property type="evidence" value="ECO:0007669"/>
    <property type="project" value="UniProtKB-SubCell"/>
</dbReference>
<reference evidence="2 3" key="2">
    <citation type="submission" date="2018-11" db="EMBL/GenBank/DDBJ databases">
        <authorList>
            <consortium name="Pathogen Informatics"/>
        </authorList>
    </citation>
    <scope>NUCLEOTIDE SEQUENCE [LARGE SCALE GENOMIC DNA]</scope>
    <source>
        <strain evidence="2 3">MHpl1</strain>
    </source>
</reference>
<dbReference type="InterPro" id="IPR009057">
    <property type="entry name" value="Homeodomain-like_sf"/>
</dbReference>
<evidence type="ECO:0000256" key="1">
    <source>
        <dbReference type="ARBA" id="ARBA00004123"/>
    </source>
</evidence>
<proteinExistence type="predicted"/>
<accession>A0A0N4W893</accession>
<evidence type="ECO:0000313" key="4">
    <source>
        <dbReference type="WBParaSite" id="HPLM_0000641001-mRNA-1"/>
    </source>
</evidence>
<name>A0A0N4W893_HAEPC</name>
<dbReference type="Gene3D" id="1.10.10.10">
    <property type="entry name" value="Winged helix-like DNA-binding domain superfamily/Winged helix DNA-binding domain"/>
    <property type="match status" value="1"/>
</dbReference>
<reference evidence="4" key="1">
    <citation type="submission" date="2017-02" db="UniProtKB">
        <authorList>
            <consortium name="WormBaseParasite"/>
        </authorList>
    </citation>
    <scope>IDENTIFICATION</scope>
</reference>
<dbReference type="OMA" id="CYRFSII"/>
<dbReference type="STRING" id="6290.A0A0N4W893"/>
<sequence length="86" mass="10021">MVKPSCYRFSIIKLHLQGVSASEIHQHLGVHRSVIYRTIKLYKELGTEDDRPGRGWRATVATMDNIRKVRERIRRQPSQNVARNGH</sequence>
<evidence type="ECO:0000313" key="3">
    <source>
        <dbReference type="Proteomes" id="UP000268014"/>
    </source>
</evidence>
<keyword evidence="3" id="KW-1185">Reference proteome</keyword>
<dbReference type="Pfam" id="PF13384">
    <property type="entry name" value="HTH_23"/>
    <property type="match status" value="1"/>
</dbReference>
<dbReference type="WBParaSite" id="HPLM_0000641001-mRNA-1">
    <property type="protein sequence ID" value="HPLM_0000641001-mRNA-1"/>
    <property type="gene ID" value="HPLM_0000641001"/>
</dbReference>
<dbReference type="EMBL" id="UZAF01016488">
    <property type="protein sequence ID" value="VDO28863.1"/>
    <property type="molecule type" value="Genomic_DNA"/>
</dbReference>